<dbReference type="NCBIfam" id="NF004051">
    <property type="entry name" value="PRK05571.1"/>
    <property type="match status" value="1"/>
</dbReference>
<feature type="active site" description="Proton donor" evidence="3">
    <location>
        <position position="101"/>
    </location>
</feature>
<dbReference type="PIRSF" id="PIRSF005384">
    <property type="entry name" value="RpiB_LacA_B"/>
    <property type="match status" value="1"/>
</dbReference>
<evidence type="ECO:0000256" key="4">
    <source>
        <dbReference type="PIRSR" id="PIRSR005384-2"/>
    </source>
</evidence>
<dbReference type="PANTHER" id="PTHR30345">
    <property type="entry name" value="RIBOSE-5-PHOSPHATE ISOMERASE B"/>
    <property type="match status" value="1"/>
</dbReference>
<organism evidence="5 6">
    <name type="scientific">Thalassospira xiamenensis</name>
    <dbReference type="NCBI Taxonomy" id="220697"/>
    <lineage>
        <taxon>Bacteria</taxon>
        <taxon>Pseudomonadati</taxon>
        <taxon>Pseudomonadota</taxon>
        <taxon>Alphaproteobacteria</taxon>
        <taxon>Rhodospirillales</taxon>
        <taxon>Thalassospiraceae</taxon>
        <taxon>Thalassospira</taxon>
    </lineage>
</organism>
<dbReference type="NCBIfam" id="TIGR00689">
    <property type="entry name" value="rpiB_lacA_lacB"/>
    <property type="match status" value="1"/>
</dbReference>
<dbReference type="InterPro" id="IPR003500">
    <property type="entry name" value="RpiB_LacA_LacB"/>
</dbReference>
<feature type="active site" description="Proton acceptor" evidence="3">
    <location>
        <position position="68"/>
    </location>
</feature>
<feature type="binding site" evidence="4">
    <location>
        <position position="112"/>
    </location>
    <ligand>
        <name>D-ribulose 5-phosphate</name>
        <dbReference type="ChEBI" id="CHEBI:58121"/>
    </ligand>
</feature>
<dbReference type="RefSeq" id="WP_097050221.1">
    <property type="nucleotide sequence ID" value="NZ_JPWD01000002.1"/>
</dbReference>
<reference evidence="5 6" key="1">
    <citation type="submission" date="2017-08" db="EMBL/GenBank/DDBJ databases">
        <authorList>
            <person name="de Groot N.N."/>
        </authorList>
    </citation>
    <scope>NUCLEOTIDE SEQUENCE [LARGE SCALE GENOMIC DNA]</scope>
    <source>
        <strain evidence="5 6">USBA 78</strain>
    </source>
</reference>
<feature type="binding site" evidence="4">
    <location>
        <position position="135"/>
    </location>
    <ligand>
        <name>D-ribulose 5-phosphate</name>
        <dbReference type="ChEBI" id="CHEBI:58121"/>
    </ligand>
</feature>
<name>A0A285R9J9_9PROT</name>
<feature type="binding site" evidence="4">
    <location>
        <begin position="11"/>
        <end position="12"/>
    </location>
    <ligand>
        <name>D-ribulose 5-phosphate</name>
        <dbReference type="ChEBI" id="CHEBI:58121"/>
    </ligand>
</feature>
<dbReference type="InterPro" id="IPR036569">
    <property type="entry name" value="RpiB_LacA_LacB_sf"/>
</dbReference>
<sequence length="148" mass="15537">MTAKTIAIAADHGGVELKSQIIKSLADNGWEVIDLGTDGSESVDYPDYAQAVAKSIINGDAASGILVCGSGIGMSIAANRYPQIRAALVHDRLSAELCRQHNNANVLCLGARLLGDATALDCVNAFVTTEFEGGRHGRRVEKLSSLPD</sequence>
<dbReference type="NCBIfam" id="TIGR01120">
    <property type="entry name" value="rpiB"/>
    <property type="match status" value="1"/>
</dbReference>
<keyword evidence="2 5" id="KW-0413">Isomerase</keyword>
<evidence type="ECO:0000313" key="6">
    <source>
        <dbReference type="Proteomes" id="UP000219068"/>
    </source>
</evidence>
<dbReference type="PANTHER" id="PTHR30345:SF0">
    <property type="entry name" value="DNA DAMAGE-REPAIR_TOLERATION PROTEIN DRT102"/>
    <property type="match status" value="1"/>
</dbReference>
<dbReference type="Proteomes" id="UP000219068">
    <property type="component" value="Unassembled WGS sequence"/>
</dbReference>
<dbReference type="SUPFAM" id="SSF89623">
    <property type="entry name" value="Ribose/Galactose isomerase RpiB/AlsB"/>
    <property type="match status" value="1"/>
</dbReference>
<accession>A0A285R9J9</accession>
<dbReference type="EMBL" id="OBMM01000001">
    <property type="protein sequence ID" value="SOB90786.1"/>
    <property type="molecule type" value="Genomic_DNA"/>
</dbReference>
<evidence type="ECO:0000256" key="1">
    <source>
        <dbReference type="ARBA" id="ARBA00008754"/>
    </source>
</evidence>
<gene>
    <name evidence="5" type="ORF">SAMN05428964_101286</name>
</gene>
<feature type="binding site" evidence="4">
    <location>
        <position position="139"/>
    </location>
    <ligand>
        <name>D-ribulose 5-phosphate</name>
        <dbReference type="ChEBI" id="CHEBI:58121"/>
    </ligand>
</feature>
<dbReference type="Pfam" id="PF02502">
    <property type="entry name" value="LacAB_rpiB"/>
    <property type="match status" value="1"/>
</dbReference>
<evidence type="ECO:0000256" key="2">
    <source>
        <dbReference type="ARBA" id="ARBA00023235"/>
    </source>
</evidence>
<feature type="binding site" evidence="4">
    <location>
        <begin position="69"/>
        <end position="73"/>
    </location>
    <ligand>
        <name>D-ribulose 5-phosphate</name>
        <dbReference type="ChEBI" id="CHEBI:58121"/>
    </ligand>
</feature>
<dbReference type="Gene3D" id="3.40.1400.10">
    <property type="entry name" value="Sugar-phosphate isomerase, RpiB/LacA/LacB"/>
    <property type="match status" value="1"/>
</dbReference>
<dbReference type="InterPro" id="IPR004785">
    <property type="entry name" value="RpiB"/>
</dbReference>
<protein>
    <submittedName>
        <fullName evidence="5">Ribose-5-phosphate isomerase</fullName>
    </submittedName>
</protein>
<comment type="similarity">
    <text evidence="1">Belongs to the LacAB/RpiB family.</text>
</comment>
<dbReference type="AlphaFoldDB" id="A0A285R9J9"/>
<proteinExistence type="inferred from homology"/>
<feature type="binding site" evidence="4">
    <location>
        <position position="102"/>
    </location>
    <ligand>
        <name>D-ribulose 5-phosphate</name>
        <dbReference type="ChEBI" id="CHEBI:58121"/>
    </ligand>
</feature>
<evidence type="ECO:0000313" key="5">
    <source>
        <dbReference type="EMBL" id="SOB90786.1"/>
    </source>
</evidence>
<evidence type="ECO:0000256" key="3">
    <source>
        <dbReference type="PIRSR" id="PIRSR005384-1"/>
    </source>
</evidence>
<dbReference type="GO" id="GO:0005975">
    <property type="term" value="P:carbohydrate metabolic process"/>
    <property type="evidence" value="ECO:0007669"/>
    <property type="project" value="InterPro"/>
</dbReference>
<dbReference type="GO" id="GO:0016861">
    <property type="term" value="F:intramolecular oxidoreductase activity, interconverting aldoses and ketoses"/>
    <property type="evidence" value="ECO:0007669"/>
    <property type="project" value="UniProtKB-ARBA"/>
</dbReference>